<dbReference type="Proteomes" id="UP001162480">
    <property type="component" value="Chromosome 16"/>
</dbReference>
<sequence>MKLLTNYLATISMGVLKVLSGLDWNLPNYRLHMFRPQYELDQLGLESTNLYYENMVQNWYPNRSNLMEYMSLYEIASKYECVPPNKARNANEGIQLRNKLGYFYSVKERIVKSPNIRLTMDTSEHYYHNLLMLVKPWHDEEKDLLEGCKTYKESFDQCANGLSEVVRFQNVHKHIEDALEHGKIIQSESQTDLNDDYSYGDHMEALADEDVDVNLSCTRNVTET</sequence>
<reference evidence="1" key="1">
    <citation type="submission" date="2023-08" db="EMBL/GenBank/DDBJ databases">
        <authorList>
            <person name="Alioto T."/>
            <person name="Alioto T."/>
            <person name="Gomez Garrido J."/>
        </authorList>
    </citation>
    <scope>NUCLEOTIDE SEQUENCE</scope>
</reference>
<dbReference type="EMBL" id="OX597829">
    <property type="protein sequence ID" value="CAI9734632.1"/>
    <property type="molecule type" value="Genomic_DNA"/>
</dbReference>
<proteinExistence type="predicted"/>
<name>A0AA36FEG7_OCTVU</name>
<organism evidence="1 2">
    <name type="scientific">Octopus vulgaris</name>
    <name type="common">Common octopus</name>
    <dbReference type="NCBI Taxonomy" id="6645"/>
    <lineage>
        <taxon>Eukaryota</taxon>
        <taxon>Metazoa</taxon>
        <taxon>Spiralia</taxon>
        <taxon>Lophotrochozoa</taxon>
        <taxon>Mollusca</taxon>
        <taxon>Cephalopoda</taxon>
        <taxon>Coleoidea</taxon>
        <taxon>Octopodiformes</taxon>
        <taxon>Octopoda</taxon>
        <taxon>Incirrata</taxon>
        <taxon>Octopodidae</taxon>
        <taxon>Octopus</taxon>
    </lineage>
</organism>
<accession>A0AA36FEG7</accession>
<dbReference type="AlphaFoldDB" id="A0AA36FEG7"/>
<keyword evidence="2" id="KW-1185">Reference proteome</keyword>
<evidence type="ECO:0000313" key="2">
    <source>
        <dbReference type="Proteomes" id="UP001162480"/>
    </source>
</evidence>
<protein>
    <submittedName>
        <fullName evidence="1">Uncharacterized protein</fullName>
    </submittedName>
</protein>
<gene>
    <name evidence="1" type="ORF">OCTVUL_1B025604</name>
</gene>
<evidence type="ECO:0000313" key="1">
    <source>
        <dbReference type="EMBL" id="CAI9734632.1"/>
    </source>
</evidence>